<evidence type="ECO:0000313" key="1">
    <source>
        <dbReference type="EMBL" id="KAF7270608.1"/>
    </source>
</evidence>
<dbReference type="AlphaFoldDB" id="A0A834I1J1"/>
<evidence type="ECO:0000313" key="2">
    <source>
        <dbReference type="Proteomes" id="UP000625711"/>
    </source>
</evidence>
<keyword evidence="2" id="KW-1185">Reference proteome</keyword>
<dbReference type="Proteomes" id="UP000625711">
    <property type="component" value="Unassembled WGS sequence"/>
</dbReference>
<protein>
    <submittedName>
        <fullName evidence="1">Uncharacterized protein</fullName>
    </submittedName>
</protein>
<sequence>MIVRDSVAATSRPLVLSAGTCAIAASESPYLVRLRVFANFDSVRCAVGAVLVKGTLRDRKLKGGEEEKNATGTTIGRPPGPGVKCALKIVIYDSVINRDRAFNYSERFREAGGERSGAVAPKRRSRRASSFFSSSFSPLVSAALFAGPGRSFDVFARIRRGSFAETVNFQLVIIGCCEIFVPEDISAEV</sequence>
<reference evidence="1" key="1">
    <citation type="submission" date="2020-08" db="EMBL/GenBank/DDBJ databases">
        <title>Genome sequencing and assembly of the red palm weevil Rhynchophorus ferrugineus.</title>
        <authorList>
            <person name="Dias G.B."/>
            <person name="Bergman C.M."/>
            <person name="Manee M."/>
        </authorList>
    </citation>
    <scope>NUCLEOTIDE SEQUENCE</scope>
    <source>
        <strain evidence="1">AA-2017</strain>
        <tissue evidence="1">Whole larva</tissue>
    </source>
</reference>
<gene>
    <name evidence="1" type="ORF">GWI33_016405</name>
</gene>
<dbReference type="EMBL" id="JAACXV010014075">
    <property type="protein sequence ID" value="KAF7270608.1"/>
    <property type="molecule type" value="Genomic_DNA"/>
</dbReference>
<accession>A0A834I1J1</accession>
<organism evidence="1 2">
    <name type="scientific">Rhynchophorus ferrugineus</name>
    <name type="common">Red palm weevil</name>
    <name type="synonym">Curculio ferrugineus</name>
    <dbReference type="NCBI Taxonomy" id="354439"/>
    <lineage>
        <taxon>Eukaryota</taxon>
        <taxon>Metazoa</taxon>
        <taxon>Ecdysozoa</taxon>
        <taxon>Arthropoda</taxon>
        <taxon>Hexapoda</taxon>
        <taxon>Insecta</taxon>
        <taxon>Pterygota</taxon>
        <taxon>Neoptera</taxon>
        <taxon>Endopterygota</taxon>
        <taxon>Coleoptera</taxon>
        <taxon>Polyphaga</taxon>
        <taxon>Cucujiformia</taxon>
        <taxon>Curculionidae</taxon>
        <taxon>Dryophthorinae</taxon>
        <taxon>Rhynchophorus</taxon>
    </lineage>
</organism>
<name>A0A834I1J1_RHYFE</name>
<proteinExistence type="predicted"/>
<comment type="caution">
    <text evidence="1">The sequence shown here is derived from an EMBL/GenBank/DDBJ whole genome shotgun (WGS) entry which is preliminary data.</text>
</comment>